<keyword evidence="3" id="KW-1185">Reference proteome</keyword>
<protein>
    <submittedName>
        <fullName evidence="2">Uncharacterized protein</fullName>
    </submittedName>
</protein>
<reference evidence="2 3" key="1">
    <citation type="submission" date="2016-10" db="EMBL/GenBank/DDBJ databases">
        <title>Draft genome sequence of Coniochaeta ligniaria NRRL30616, a lignocellulolytic fungus for bioabatement of inhibitors in plant biomass hydrolysates.</title>
        <authorList>
            <consortium name="DOE Joint Genome Institute"/>
            <person name="Jimenez D.J."/>
            <person name="Hector R.E."/>
            <person name="Riley R."/>
            <person name="Sun H."/>
            <person name="Grigoriev I.V."/>
            <person name="Van Elsas J.D."/>
            <person name="Nichols N.N."/>
        </authorList>
    </citation>
    <scope>NUCLEOTIDE SEQUENCE [LARGE SCALE GENOMIC DNA]</scope>
    <source>
        <strain evidence="2 3">NRRL 30616</strain>
    </source>
</reference>
<feature type="signal peptide" evidence="1">
    <location>
        <begin position="1"/>
        <end position="19"/>
    </location>
</feature>
<evidence type="ECO:0000313" key="2">
    <source>
        <dbReference type="EMBL" id="OIW34381.1"/>
    </source>
</evidence>
<evidence type="ECO:0000256" key="1">
    <source>
        <dbReference type="SAM" id="SignalP"/>
    </source>
</evidence>
<dbReference type="Proteomes" id="UP000182658">
    <property type="component" value="Unassembled WGS sequence"/>
</dbReference>
<name>A0A1J7J4J3_9PEZI</name>
<dbReference type="EMBL" id="KV875093">
    <property type="protein sequence ID" value="OIW34381.1"/>
    <property type="molecule type" value="Genomic_DNA"/>
</dbReference>
<dbReference type="AlphaFoldDB" id="A0A1J7J4J3"/>
<gene>
    <name evidence="2" type="ORF">CONLIGDRAFT_675362</name>
</gene>
<organism evidence="2 3">
    <name type="scientific">Coniochaeta ligniaria NRRL 30616</name>
    <dbReference type="NCBI Taxonomy" id="1408157"/>
    <lineage>
        <taxon>Eukaryota</taxon>
        <taxon>Fungi</taxon>
        <taxon>Dikarya</taxon>
        <taxon>Ascomycota</taxon>
        <taxon>Pezizomycotina</taxon>
        <taxon>Sordariomycetes</taxon>
        <taxon>Sordariomycetidae</taxon>
        <taxon>Coniochaetales</taxon>
        <taxon>Coniochaetaceae</taxon>
        <taxon>Coniochaeta</taxon>
    </lineage>
</organism>
<proteinExistence type="predicted"/>
<dbReference type="OrthoDB" id="2349272at2759"/>
<sequence>MHLTTLLAFLANLATLASASPILPSSFGLSHPLLPRTTLSAADIILKIMPTSDSCTGATGAHASDCRTNVQAAPYLIASLLHYNLTAPPQIAALLALIGYESSDLKYKHNISPGRAGQGTSAMLMPDNVAAYAASIPELKDEVAAAAGDVSKVLELVVGDEYNFGAGAWWLTAVCGRGVVEGLAEGASDAAWGAYMGCVGVSATDEGRLAYWGRAKEAFGL</sequence>
<keyword evidence="1" id="KW-0732">Signal</keyword>
<dbReference type="InParanoid" id="A0A1J7J4J3"/>
<evidence type="ECO:0000313" key="3">
    <source>
        <dbReference type="Proteomes" id="UP000182658"/>
    </source>
</evidence>
<feature type="chain" id="PRO_5013244518" evidence="1">
    <location>
        <begin position="20"/>
        <end position="221"/>
    </location>
</feature>
<accession>A0A1J7J4J3</accession>
<dbReference type="STRING" id="1408157.A0A1J7J4J3"/>